<dbReference type="AlphaFoldDB" id="A0AAD7RH53"/>
<keyword evidence="3" id="KW-1185">Reference proteome</keyword>
<organism evidence="2 3">
    <name type="scientific">Aldrovandia affinis</name>
    <dbReference type="NCBI Taxonomy" id="143900"/>
    <lineage>
        <taxon>Eukaryota</taxon>
        <taxon>Metazoa</taxon>
        <taxon>Chordata</taxon>
        <taxon>Craniata</taxon>
        <taxon>Vertebrata</taxon>
        <taxon>Euteleostomi</taxon>
        <taxon>Actinopterygii</taxon>
        <taxon>Neopterygii</taxon>
        <taxon>Teleostei</taxon>
        <taxon>Notacanthiformes</taxon>
        <taxon>Halosauridae</taxon>
        <taxon>Aldrovandia</taxon>
    </lineage>
</organism>
<feature type="region of interest" description="Disordered" evidence="1">
    <location>
        <begin position="53"/>
        <end position="74"/>
    </location>
</feature>
<name>A0AAD7RH53_9TELE</name>
<gene>
    <name evidence="2" type="ORF">AAFF_G00206940</name>
</gene>
<dbReference type="Proteomes" id="UP001221898">
    <property type="component" value="Unassembled WGS sequence"/>
</dbReference>
<dbReference type="EMBL" id="JAINUG010000275">
    <property type="protein sequence ID" value="KAJ8384233.1"/>
    <property type="molecule type" value="Genomic_DNA"/>
</dbReference>
<comment type="caution">
    <text evidence="2">The sequence shown here is derived from an EMBL/GenBank/DDBJ whole genome shotgun (WGS) entry which is preliminary data.</text>
</comment>
<sequence>MCTVHPNGVPVWASQGCLEEVHLTSWPLKGREKGSLSPQCCWTLEEALKGLKGLKDPVTGSPPKSSGAQRLDARGLEPEEGNVLLWCSEIYGDTGVQQSTVFGPVAPSP</sequence>
<protein>
    <submittedName>
        <fullName evidence="2">Uncharacterized protein</fullName>
    </submittedName>
</protein>
<reference evidence="2" key="1">
    <citation type="journal article" date="2023" name="Science">
        <title>Genome structures resolve the early diversification of teleost fishes.</title>
        <authorList>
            <person name="Parey E."/>
            <person name="Louis A."/>
            <person name="Montfort J."/>
            <person name="Bouchez O."/>
            <person name="Roques C."/>
            <person name="Iampietro C."/>
            <person name="Lluch J."/>
            <person name="Castinel A."/>
            <person name="Donnadieu C."/>
            <person name="Desvignes T."/>
            <person name="Floi Bucao C."/>
            <person name="Jouanno E."/>
            <person name="Wen M."/>
            <person name="Mejri S."/>
            <person name="Dirks R."/>
            <person name="Jansen H."/>
            <person name="Henkel C."/>
            <person name="Chen W.J."/>
            <person name="Zahm M."/>
            <person name="Cabau C."/>
            <person name="Klopp C."/>
            <person name="Thompson A.W."/>
            <person name="Robinson-Rechavi M."/>
            <person name="Braasch I."/>
            <person name="Lecointre G."/>
            <person name="Bobe J."/>
            <person name="Postlethwait J.H."/>
            <person name="Berthelot C."/>
            <person name="Roest Crollius H."/>
            <person name="Guiguen Y."/>
        </authorList>
    </citation>
    <scope>NUCLEOTIDE SEQUENCE</scope>
    <source>
        <strain evidence="2">NC1722</strain>
    </source>
</reference>
<proteinExistence type="predicted"/>
<accession>A0AAD7RH53</accession>
<evidence type="ECO:0000313" key="2">
    <source>
        <dbReference type="EMBL" id="KAJ8384233.1"/>
    </source>
</evidence>
<evidence type="ECO:0000313" key="3">
    <source>
        <dbReference type="Proteomes" id="UP001221898"/>
    </source>
</evidence>
<evidence type="ECO:0000256" key="1">
    <source>
        <dbReference type="SAM" id="MobiDB-lite"/>
    </source>
</evidence>